<keyword evidence="7" id="KW-0547">Nucleotide-binding</keyword>
<dbReference type="PANTHER" id="PTHR44936">
    <property type="entry name" value="SENSOR PROTEIN CREC"/>
    <property type="match status" value="1"/>
</dbReference>
<keyword evidence="14" id="KW-1185">Reference proteome</keyword>
<dbReference type="SMART" id="SM00388">
    <property type="entry name" value="HisKA"/>
    <property type="match status" value="1"/>
</dbReference>
<sequence length="508" mass="54808">MNRVLLSYRFLVPLALTGVAVVAGIAVALTTFFLVDRHVQANAEAETRRLASTLARALVQPVLRNDVWQAYQLVRAATETAPQEQQDASVGIVVLDAREQVFVSPAPRQYPIGAHLSTLPDSMIEASRTVLSSHPPGSARVADAGGASLVLAVPIVGDEDALLGVVLATHPAGISRAQRETVVRQLSVLGLIAVALVALAGAYLGTRLTAPLGRLREVMQNTPRLATVKEQLQSDELTSVGERQDEVGELARTFSAMLRQIAAKQELERHMQEAERLASIGQITASIAHEVNNPLGGMLGVIQNRRLRGGVDEATERTLGLLDRGLNQIHETVQALLNEARREQRSLQAADLHDLELLLRPEAEHLRCSFQWRVAPPSHGDLPAVAVRQVVLNLTLNALAAAGARGEVLVWTETTSASWQVCVGNTGPVLSHEKLDALTQGTERTPDGRLGLGLWITARILHTLGGRLELRMARPSEPTTVLCADFPLQQFHLLSTERDDTNSPASTA</sequence>
<dbReference type="EMBL" id="JAVDWU010000015">
    <property type="protein sequence ID" value="MDR7152856.1"/>
    <property type="molecule type" value="Genomic_DNA"/>
</dbReference>
<dbReference type="GO" id="GO:0016301">
    <property type="term" value="F:kinase activity"/>
    <property type="evidence" value="ECO:0007669"/>
    <property type="project" value="UniProtKB-KW"/>
</dbReference>
<accession>A0ABU1WU79</accession>
<keyword evidence="10" id="KW-1133">Transmembrane helix</keyword>
<dbReference type="InterPro" id="IPR036890">
    <property type="entry name" value="HATPase_C_sf"/>
</dbReference>
<keyword evidence="10" id="KW-0472">Membrane</keyword>
<dbReference type="InterPro" id="IPR005467">
    <property type="entry name" value="His_kinase_dom"/>
</dbReference>
<keyword evidence="10" id="KW-0812">Transmembrane</keyword>
<keyword evidence="9" id="KW-0067">ATP-binding</keyword>
<comment type="catalytic activity">
    <reaction evidence="1">
        <text>ATP + protein L-histidine = ADP + protein N-phospho-L-histidine.</text>
        <dbReference type="EC" id="2.7.13.3"/>
    </reaction>
</comment>
<proteinExistence type="predicted"/>
<evidence type="ECO:0000256" key="7">
    <source>
        <dbReference type="ARBA" id="ARBA00022741"/>
    </source>
</evidence>
<gene>
    <name evidence="13" type="ORF">J2W49_004834</name>
</gene>
<dbReference type="PANTHER" id="PTHR44936:SF10">
    <property type="entry name" value="SENSOR PROTEIN RSTB"/>
    <property type="match status" value="1"/>
</dbReference>
<feature type="domain" description="HAMP" evidence="12">
    <location>
        <begin position="206"/>
        <end position="266"/>
    </location>
</feature>
<dbReference type="EC" id="2.7.13.3" evidence="3"/>
<dbReference type="InterPro" id="IPR003661">
    <property type="entry name" value="HisK_dim/P_dom"/>
</dbReference>
<evidence type="ECO:0000256" key="3">
    <source>
        <dbReference type="ARBA" id="ARBA00012438"/>
    </source>
</evidence>
<comment type="caution">
    <text evidence="13">The sequence shown here is derived from an EMBL/GenBank/DDBJ whole genome shotgun (WGS) entry which is preliminary data.</text>
</comment>
<evidence type="ECO:0000256" key="4">
    <source>
        <dbReference type="ARBA" id="ARBA00022475"/>
    </source>
</evidence>
<evidence type="ECO:0000259" key="12">
    <source>
        <dbReference type="PROSITE" id="PS50885"/>
    </source>
</evidence>
<keyword evidence="4" id="KW-1003">Cell membrane</keyword>
<keyword evidence="6" id="KW-0808">Transferase</keyword>
<evidence type="ECO:0000256" key="9">
    <source>
        <dbReference type="ARBA" id="ARBA00022840"/>
    </source>
</evidence>
<evidence type="ECO:0000313" key="14">
    <source>
        <dbReference type="Proteomes" id="UP001265700"/>
    </source>
</evidence>
<keyword evidence="5" id="KW-0597">Phosphoprotein</keyword>
<dbReference type="SUPFAM" id="SSF47384">
    <property type="entry name" value="Homodimeric domain of signal transducing histidine kinase"/>
    <property type="match status" value="1"/>
</dbReference>
<evidence type="ECO:0000259" key="11">
    <source>
        <dbReference type="PROSITE" id="PS50109"/>
    </source>
</evidence>
<dbReference type="Proteomes" id="UP001265700">
    <property type="component" value="Unassembled WGS sequence"/>
</dbReference>
<dbReference type="SUPFAM" id="SSF55874">
    <property type="entry name" value="ATPase domain of HSP90 chaperone/DNA topoisomerase II/histidine kinase"/>
    <property type="match status" value="1"/>
</dbReference>
<comment type="subcellular location">
    <subcellularLocation>
        <location evidence="2">Cell membrane</location>
        <topology evidence="2">Multi-pass membrane protein</topology>
    </subcellularLocation>
</comment>
<dbReference type="Gene3D" id="1.10.287.130">
    <property type="match status" value="1"/>
</dbReference>
<dbReference type="SMART" id="SM00387">
    <property type="entry name" value="HATPase_c"/>
    <property type="match status" value="1"/>
</dbReference>
<dbReference type="Gene3D" id="6.10.340.10">
    <property type="match status" value="1"/>
</dbReference>
<dbReference type="Pfam" id="PF02518">
    <property type="entry name" value="HATPase_c"/>
    <property type="match status" value="1"/>
</dbReference>
<dbReference type="InterPro" id="IPR003660">
    <property type="entry name" value="HAMP_dom"/>
</dbReference>
<dbReference type="Gene3D" id="3.30.565.10">
    <property type="entry name" value="Histidine kinase-like ATPase, C-terminal domain"/>
    <property type="match status" value="1"/>
</dbReference>
<dbReference type="CDD" id="cd00082">
    <property type="entry name" value="HisKA"/>
    <property type="match status" value="1"/>
</dbReference>
<dbReference type="PROSITE" id="PS50109">
    <property type="entry name" value="HIS_KIN"/>
    <property type="match status" value="1"/>
</dbReference>
<reference evidence="13 14" key="1">
    <citation type="submission" date="2023-07" db="EMBL/GenBank/DDBJ databases">
        <title>Sorghum-associated microbial communities from plants grown in Nebraska, USA.</title>
        <authorList>
            <person name="Schachtman D."/>
        </authorList>
    </citation>
    <scope>NUCLEOTIDE SEQUENCE [LARGE SCALE GENOMIC DNA]</scope>
    <source>
        <strain evidence="13 14">4249</strain>
    </source>
</reference>
<dbReference type="RefSeq" id="WP_310321978.1">
    <property type="nucleotide sequence ID" value="NZ_JAVDWU010000015.1"/>
</dbReference>
<feature type="domain" description="Histidine kinase" evidence="11">
    <location>
        <begin position="286"/>
        <end position="490"/>
    </location>
</feature>
<name>A0ABU1WU79_9BURK</name>
<dbReference type="InterPro" id="IPR036097">
    <property type="entry name" value="HisK_dim/P_sf"/>
</dbReference>
<organism evidence="13 14">
    <name type="scientific">Hydrogenophaga palleronii</name>
    <dbReference type="NCBI Taxonomy" id="65655"/>
    <lineage>
        <taxon>Bacteria</taxon>
        <taxon>Pseudomonadati</taxon>
        <taxon>Pseudomonadota</taxon>
        <taxon>Betaproteobacteria</taxon>
        <taxon>Burkholderiales</taxon>
        <taxon>Comamonadaceae</taxon>
        <taxon>Hydrogenophaga</taxon>
    </lineage>
</organism>
<evidence type="ECO:0000256" key="2">
    <source>
        <dbReference type="ARBA" id="ARBA00004651"/>
    </source>
</evidence>
<feature type="transmembrane region" description="Helical" evidence="10">
    <location>
        <begin position="186"/>
        <end position="205"/>
    </location>
</feature>
<evidence type="ECO:0000256" key="6">
    <source>
        <dbReference type="ARBA" id="ARBA00022679"/>
    </source>
</evidence>
<evidence type="ECO:0000256" key="8">
    <source>
        <dbReference type="ARBA" id="ARBA00022777"/>
    </source>
</evidence>
<evidence type="ECO:0000256" key="5">
    <source>
        <dbReference type="ARBA" id="ARBA00022553"/>
    </source>
</evidence>
<dbReference type="InterPro" id="IPR050980">
    <property type="entry name" value="2C_sensor_his_kinase"/>
</dbReference>
<dbReference type="PROSITE" id="PS50885">
    <property type="entry name" value="HAMP"/>
    <property type="match status" value="1"/>
</dbReference>
<feature type="transmembrane region" description="Helical" evidence="10">
    <location>
        <begin position="12"/>
        <end position="35"/>
    </location>
</feature>
<evidence type="ECO:0000313" key="13">
    <source>
        <dbReference type="EMBL" id="MDR7152856.1"/>
    </source>
</evidence>
<evidence type="ECO:0000256" key="1">
    <source>
        <dbReference type="ARBA" id="ARBA00000085"/>
    </source>
</evidence>
<keyword evidence="8 13" id="KW-0418">Kinase</keyword>
<dbReference type="InterPro" id="IPR003594">
    <property type="entry name" value="HATPase_dom"/>
</dbReference>
<evidence type="ECO:0000256" key="10">
    <source>
        <dbReference type="SAM" id="Phobius"/>
    </source>
</evidence>
<protein>
    <recommendedName>
        <fullName evidence="3">histidine kinase</fullName>
        <ecNumber evidence="3">2.7.13.3</ecNumber>
    </recommendedName>
</protein>
<dbReference type="Pfam" id="PF00512">
    <property type="entry name" value="HisKA"/>
    <property type="match status" value="1"/>
</dbReference>